<dbReference type="InterPro" id="IPR036582">
    <property type="entry name" value="Mao_N_sf"/>
</dbReference>
<feature type="compositionally biased region" description="Pro residues" evidence="1">
    <location>
        <begin position="74"/>
        <end position="84"/>
    </location>
</feature>
<proteinExistence type="predicted"/>
<feature type="chain" id="PRO_5046361763" evidence="2">
    <location>
        <begin position="24"/>
        <end position="204"/>
    </location>
</feature>
<evidence type="ECO:0000313" key="4">
    <source>
        <dbReference type="EMBL" id="MFD1888051.1"/>
    </source>
</evidence>
<sequence>MFKQVTVFVLAMFVLVVSSVASAHPGRTDSDGGHYCRTNCAKWGLSNGEYHYHNGGSSSSSSSSSSASSTPYVAPTPAPQPPKPAYTSSSLKVYVNGQRVQFNSSPLTYKGTTLVPLRELAKATNAKLTWNEDAGAIAVSKGKYKMTLTIDSKIVYYNGVRTTVSTAPVVRDGITYVPAQVFARGIGASISYSEAANTLKLTVK</sequence>
<keyword evidence="2" id="KW-0732">Signal</keyword>
<evidence type="ECO:0000259" key="3">
    <source>
        <dbReference type="Pfam" id="PF07833"/>
    </source>
</evidence>
<dbReference type="SUPFAM" id="SSF55383">
    <property type="entry name" value="Copper amine oxidase, domain N"/>
    <property type="match status" value="1"/>
</dbReference>
<name>A0ABW4RNY4_9BACL</name>
<dbReference type="EMBL" id="JBHUEH010000032">
    <property type="protein sequence ID" value="MFD1888051.1"/>
    <property type="molecule type" value="Genomic_DNA"/>
</dbReference>
<dbReference type="NCBIfam" id="NF033223">
    <property type="entry name" value="YHYH_alt"/>
    <property type="match status" value="1"/>
</dbReference>
<dbReference type="Pfam" id="PF07833">
    <property type="entry name" value="Cu_amine_oxidN1"/>
    <property type="match status" value="1"/>
</dbReference>
<keyword evidence="5" id="KW-1185">Reference proteome</keyword>
<gene>
    <name evidence="4" type="ORF">ACFSC9_21440</name>
</gene>
<evidence type="ECO:0000313" key="5">
    <source>
        <dbReference type="Proteomes" id="UP001597233"/>
    </source>
</evidence>
<reference evidence="5" key="1">
    <citation type="journal article" date="2019" name="Int. J. Syst. Evol. Microbiol.">
        <title>The Global Catalogue of Microorganisms (GCM) 10K type strain sequencing project: providing services to taxonomists for standard genome sequencing and annotation.</title>
        <authorList>
            <consortium name="The Broad Institute Genomics Platform"/>
            <consortium name="The Broad Institute Genome Sequencing Center for Infectious Disease"/>
            <person name="Wu L."/>
            <person name="Ma J."/>
        </authorList>
    </citation>
    <scope>NUCLEOTIDE SEQUENCE [LARGE SCALE GENOMIC DNA]</scope>
    <source>
        <strain evidence="5">CCUG 54950</strain>
    </source>
</reference>
<dbReference type="RefSeq" id="WP_347323680.1">
    <property type="nucleotide sequence ID" value="NZ_JBCGUH010000002.1"/>
</dbReference>
<protein>
    <submittedName>
        <fullName evidence="4">Copper amine oxidase N-terminal domain-containing protein</fullName>
    </submittedName>
</protein>
<feature type="domain" description="Copper amine oxidase-like N-terminal" evidence="3">
    <location>
        <begin position="94"/>
        <end position="200"/>
    </location>
</feature>
<feature type="signal peptide" evidence="2">
    <location>
        <begin position="1"/>
        <end position="23"/>
    </location>
</feature>
<evidence type="ECO:0000256" key="2">
    <source>
        <dbReference type="SAM" id="SignalP"/>
    </source>
</evidence>
<dbReference type="InterPro" id="IPR047773">
    <property type="entry name" value="YHYH_dom_bact"/>
</dbReference>
<feature type="region of interest" description="Disordered" evidence="1">
    <location>
        <begin position="54"/>
        <end position="85"/>
    </location>
</feature>
<accession>A0ABW4RNY4</accession>
<dbReference type="InterPro" id="IPR012854">
    <property type="entry name" value="Cu_amine_oxidase-like_N"/>
</dbReference>
<organism evidence="4 5">
    <name type="scientific">Paenibacillus wenxiniae</name>
    <dbReference type="NCBI Taxonomy" id="1636843"/>
    <lineage>
        <taxon>Bacteria</taxon>
        <taxon>Bacillati</taxon>
        <taxon>Bacillota</taxon>
        <taxon>Bacilli</taxon>
        <taxon>Bacillales</taxon>
        <taxon>Paenibacillaceae</taxon>
        <taxon>Paenibacillus</taxon>
    </lineage>
</organism>
<feature type="compositionally biased region" description="Low complexity" evidence="1">
    <location>
        <begin position="57"/>
        <end position="73"/>
    </location>
</feature>
<comment type="caution">
    <text evidence="4">The sequence shown here is derived from an EMBL/GenBank/DDBJ whole genome shotgun (WGS) entry which is preliminary data.</text>
</comment>
<dbReference type="Proteomes" id="UP001597233">
    <property type="component" value="Unassembled WGS sequence"/>
</dbReference>
<evidence type="ECO:0000256" key="1">
    <source>
        <dbReference type="SAM" id="MobiDB-lite"/>
    </source>
</evidence>
<dbReference type="Gene3D" id="3.30.457.10">
    <property type="entry name" value="Copper amine oxidase-like, N-terminal domain"/>
    <property type="match status" value="1"/>
</dbReference>